<evidence type="ECO:0000256" key="6">
    <source>
        <dbReference type="ARBA" id="ARBA00023306"/>
    </source>
</evidence>
<evidence type="ECO:0000256" key="1">
    <source>
        <dbReference type="ARBA" id="ARBA00022618"/>
    </source>
</evidence>
<dbReference type="HOGENOM" id="CLU_011751_4_1_1"/>
<dbReference type="InterPro" id="IPR019734">
    <property type="entry name" value="TPR_rpt"/>
</dbReference>
<dbReference type="GeneID" id="27310189"/>
<evidence type="ECO:0000256" key="4">
    <source>
        <dbReference type="ARBA" id="ARBA00022786"/>
    </source>
</evidence>
<protein>
    <recommendedName>
        <fullName evidence="11">Anaphase-promoting complex subunit cut9</fullName>
    </recommendedName>
</protein>
<dbReference type="GO" id="GO:0005680">
    <property type="term" value="C:anaphase-promoting complex"/>
    <property type="evidence" value="ECO:0007669"/>
    <property type="project" value="UniProtKB-ARBA"/>
</dbReference>
<dbReference type="AlphaFoldDB" id="A0A0D1XX50"/>
<feature type="repeat" description="TPR" evidence="7">
    <location>
        <begin position="453"/>
        <end position="486"/>
    </location>
</feature>
<reference evidence="9 10" key="1">
    <citation type="submission" date="2015-01" db="EMBL/GenBank/DDBJ databases">
        <title>The Genome Sequence of Ochroconis gallopava CBS43764.</title>
        <authorList>
            <consortium name="The Broad Institute Genomics Platform"/>
            <person name="Cuomo C."/>
            <person name="de Hoog S."/>
            <person name="Gorbushina A."/>
            <person name="Stielow B."/>
            <person name="Teixiera M."/>
            <person name="Abouelleil A."/>
            <person name="Chapman S.B."/>
            <person name="Priest M."/>
            <person name="Young S.K."/>
            <person name="Wortman J."/>
            <person name="Nusbaum C."/>
            <person name="Birren B."/>
        </authorList>
    </citation>
    <scope>NUCLEOTIDE SEQUENCE [LARGE SCALE GENOMIC DNA]</scope>
    <source>
        <strain evidence="9 10">CBS 43764</strain>
    </source>
</reference>
<evidence type="ECO:0000256" key="3">
    <source>
        <dbReference type="ARBA" id="ARBA00022776"/>
    </source>
</evidence>
<feature type="region of interest" description="Disordered" evidence="8">
    <location>
        <begin position="118"/>
        <end position="137"/>
    </location>
</feature>
<dbReference type="Pfam" id="PF13424">
    <property type="entry name" value="TPR_12"/>
    <property type="match status" value="1"/>
</dbReference>
<keyword evidence="5 7" id="KW-0802">TPR repeat</keyword>
<keyword evidence="2" id="KW-0677">Repeat</keyword>
<dbReference type="GO" id="GO:0005737">
    <property type="term" value="C:cytoplasm"/>
    <property type="evidence" value="ECO:0007669"/>
    <property type="project" value="TreeGrafter"/>
</dbReference>
<dbReference type="RefSeq" id="XP_016217240.1">
    <property type="nucleotide sequence ID" value="XM_016355224.1"/>
</dbReference>
<dbReference type="GO" id="GO:0051301">
    <property type="term" value="P:cell division"/>
    <property type="evidence" value="ECO:0007669"/>
    <property type="project" value="UniProtKB-KW"/>
</dbReference>
<dbReference type="InParanoid" id="A0A0D1XX50"/>
<dbReference type="GO" id="GO:0031145">
    <property type="term" value="P:anaphase-promoting complex-dependent catabolic process"/>
    <property type="evidence" value="ECO:0007669"/>
    <property type="project" value="TreeGrafter"/>
</dbReference>
<feature type="region of interest" description="Disordered" evidence="8">
    <location>
        <begin position="604"/>
        <end position="628"/>
    </location>
</feature>
<evidence type="ECO:0000313" key="9">
    <source>
        <dbReference type="EMBL" id="KIW07371.1"/>
    </source>
</evidence>
<feature type="repeat" description="TPR" evidence="7">
    <location>
        <begin position="366"/>
        <end position="399"/>
    </location>
</feature>
<dbReference type="SMART" id="SM00028">
    <property type="entry name" value="TPR"/>
    <property type="match status" value="8"/>
</dbReference>
<organism evidence="9 10">
    <name type="scientific">Verruconis gallopava</name>
    <dbReference type="NCBI Taxonomy" id="253628"/>
    <lineage>
        <taxon>Eukaryota</taxon>
        <taxon>Fungi</taxon>
        <taxon>Dikarya</taxon>
        <taxon>Ascomycota</taxon>
        <taxon>Pezizomycotina</taxon>
        <taxon>Dothideomycetes</taxon>
        <taxon>Pleosporomycetidae</taxon>
        <taxon>Venturiales</taxon>
        <taxon>Sympoventuriaceae</taxon>
        <taxon>Verruconis</taxon>
    </lineage>
</organism>
<evidence type="ECO:0000256" key="2">
    <source>
        <dbReference type="ARBA" id="ARBA00022737"/>
    </source>
</evidence>
<evidence type="ECO:0000256" key="5">
    <source>
        <dbReference type="ARBA" id="ARBA00022803"/>
    </source>
</evidence>
<feature type="repeat" description="TPR" evidence="7">
    <location>
        <begin position="528"/>
        <end position="561"/>
    </location>
</feature>
<name>A0A0D1XX50_9PEZI</name>
<gene>
    <name evidence="9" type="ORF">PV09_02216</name>
</gene>
<dbReference type="InterPro" id="IPR011990">
    <property type="entry name" value="TPR-like_helical_dom_sf"/>
</dbReference>
<dbReference type="Pfam" id="PF13181">
    <property type="entry name" value="TPR_8"/>
    <property type="match status" value="1"/>
</dbReference>
<evidence type="ECO:0000256" key="7">
    <source>
        <dbReference type="PROSITE-ProRule" id="PRU00339"/>
    </source>
</evidence>
<keyword evidence="10" id="KW-1185">Reference proteome</keyword>
<evidence type="ECO:0000256" key="8">
    <source>
        <dbReference type="SAM" id="MobiDB-lite"/>
    </source>
</evidence>
<dbReference type="PANTHER" id="PTHR12558:SF9">
    <property type="entry name" value="CELL DIVISION CYCLE PROTEIN 16 HOMOLOG"/>
    <property type="match status" value="1"/>
</dbReference>
<dbReference type="GO" id="GO:0016567">
    <property type="term" value="P:protein ubiquitination"/>
    <property type="evidence" value="ECO:0007669"/>
    <property type="project" value="TreeGrafter"/>
</dbReference>
<sequence>MEQFLREWRKEALNKNQHDAAIFIGDKLLALTNSTSDAWWLAQVHFAKGNFTRAQSYIERADLLDSNPQCRYLCALCYIKQGKHDEALSLLGETNPTHLIKAPGSIRRKLQHVSSNGVRNGALAGSRSQRVDRNEERDNEELANIKAEAAMCYLRGICYAKQNAFEKAKECYKDAVRIDVLNFEAFDALMSNSLMSPAEEGEFLASLNFDTITVGDGSNPSAAQEAAEFTKLLYTTRLSKYGHAAEFATATETLSTHYKLGSNPDIQLSKASLLYTQCRFREALELTNSVLSSDPYNASALPLHLACLHELQEKNALYLLSHTLADTHPNSPLTYLAIGTYYLTISSIASARRYFSQASVLDPTLAAAWLGFAHTFSIEGEHEQAISAYSTAARLFPGTHLPNLFLGMQNLALGNLKLAKEYLKLSWDTCCLQTETTTQPSTNGKEPPICGDPLLLNELGVVFYQEQDYARAINTFSQALSLAEQLDSPPRAWVPTRSNLAHALRRVGDYPAALEQFNIVLRTGGKDAGAFAAKGLTLMEMGEMQQAAVALHEALAISPQDPMATELLNRCMADFEVETLHGVDVDEDDEFERKIGELAAQFPRRGRRGRRKGRVSLEGESMLVDEDD</sequence>
<evidence type="ECO:0008006" key="11">
    <source>
        <dbReference type="Google" id="ProtNLM"/>
    </source>
</evidence>
<keyword evidence="6" id="KW-0131">Cell cycle</keyword>
<keyword evidence="3" id="KW-0498">Mitosis</keyword>
<feature type="compositionally biased region" description="Basic residues" evidence="8">
    <location>
        <begin position="604"/>
        <end position="614"/>
    </location>
</feature>
<dbReference type="PANTHER" id="PTHR12558">
    <property type="entry name" value="CELL DIVISION CYCLE 16,23,27"/>
    <property type="match status" value="1"/>
</dbReference>
<evidence type="ECO:0000313" key="10">
    <source>
        <dbReference type="Proteomes" id="UP000053259"/>
    </source>
</evidence>
<dbReference type="EMBL" id="KN847533">
    <property type="protein sequence ID" value="KIW07371.1"/>
    <property type="molecule type" value="Genomic_DNA"/>
</dbReference>
<dbReference type="GO" id="GO:0045842">
    <property type="term" value="P:positive regulation of mitotic metaphase/anaphase transition"/>
    <property type="evidence" value="ECO:0007669"/>
    <property type="project" value="TreeGrafter"/>
</dbReference>
<keyword evidence="4" id="KW-0833">Ubl conjugation pathway</keyword>
<dbReference type="VEuPathDB" id="FungiDB:PV09_02216"/>
<feature type="repeat" description="TPR" evidence="7">
    <location>
        <begin position="332"/>
        <end position="365"/>
    </location>
</feature>
<dbReference type="Proteomes" id="UP000053259">
    <property type="component" value="Unassembled WGS sequence"/>
</dbReference>
<proteinExistence type="predicted"/>
<accession>A0A0D1XX50</accession>
<dbReference type="PROSITE" id="PS50005">
    <property type="entry name" value="TPR"/>
    <property type="match status" value="4"/>
</dbReference>
<dbReference type="SUPFAM" id="SSF48452">
    <property type="entry name" value="TPR-like"/>
    <property type="match status" value="2"/>
</dbReference>
<dbReference type="OrthoDB" id="10006270at2759"/>
<keyword evidence="1" id="KW-0132">Cell division</keyword>
<dbReference type="Gene3D" id="1.25.40.10">
    <property type="entry name" value="Tetratricopeptide repeat domain"/>
    <property type="match status" value="1"/>
</dbReference>
<dbReference type="FunCoup" id="A0A0D1XX50">
    <property type="interactions" value="1140"/>
</dbReference>
<dbReference type="STRING" id="253628.A0A0D1XX50"/>
<dbReference type="Pfam" id="PF12895">
    <property type="entry name" value="ANAPC3"/>
    <property type="match status" value="1"/>
</dbReference>